<dbReference type="AlphaFoldDB" id="A0A1H8BT39"/>
<dbReference type="OrthoDB" id="9797912at2"/>
<evidence type="ECO:0000256" key="2">
    <source>
        <dbReference type="SAM" id="SignalP"/>
    </source>
</evidence>
<dbReference type="InterPro" id="IPR010642">
    <property type="entry name" value="Invasion_prot_B"/>
</dbReference>
<sequence length="211" mass="22020">MPKLMYSLSLAALLALPFGAHAQDDAAATDGAETESAPQVVEPSGTDGLSMGAPVEDENAPGRSYTAGEFGDWQQRCIRTEDGSDPCQLYQLLRDSDGNAVAEMSVFPLPPGREAQAGATIITPLETLLTRALTLQIDSGQAKRYPFEFCAAAGCFSRIGLTGAEVESFKRGAQGILTIAPAAAPDQTIELTVSLSGFTAGYEAVAEANTN</sequence>
<evidence type="ECO:0000256" key="1">
    <source>
        <dbReference type="SAM" id="MobiDB-lite"/>
    </source>
</evidence>
<dbReference type="Gene3D" id="2.60.40.1880">
    <property type="entry name" value="Invasion associated locus B (IalB) protein"/>
    <property type="match status" value="1"/>
</dbReference>
<accession>A0A1H8BT39</accession>
<feature type="compositionally biased region" description="Low complexity" evidence="1">
    <location>
        <begin position="26"/>
        <end position="37"/>
    </location>
</feature>
<feature type="region of interest" description="Disordered" evidence="1">
    <location>
        <begin position="26"/>
        <end position="67"/>
    </location>
</feature>
<protein>
    <submittedName>
        <fullName evidence="3">Invasion protein IalB, involved in pathogenesis</fullName>
    </submittedName>
</protein>
<keyword evidence="4" id="KW-1185">Reference proteome</keyword>
<feature type="chain" id="PRO_5011674653" evidence="2">
    <location>
        <begin position="23"/>
        <end position="211"/>
    </location>
</feature>
<dbReference type="EMBL" id="FOCM01000001">
    <property type="protein sequence ID" value="SEM85739.1"/>
    <property type="molecule type" value="Genomic_DNA"/>
</dbReference>
<reference evidence="4" key="1">
    <citation type="submission" date="2016-10" db="EMBL/GenBank/DDBJ databases">
        <authorList>
            <person name="Varghese N."/>
            <person name="Submissions S."/>
        </authorList>
    </citation>
    <scope>NUCLEOTIDE SEQUENCE [LARGE SCALE GENOMIC DNA]</scope>
    <source>
        <strain evidence="4">DSM 26893</strain>
    </source>
</reference>
<name>A0A1H8BT39_9RHOB</name>
<dbReference type="RefSeq" id="WP_091844244.1">
    <property type="nucleotide sequence ID" value="NZ_FOCM01000001.1"/>
</dbReference>
<evidence type="ECO:0000313" key="4">
    <source>
        <dbReference type="Proteomes" id="UP000199372"/>
    </source>
</evidence>
<dbReference type="Pfam" id="PF06776">
    <property type="entry name" value="IalB"/>
    <property type="match status" value="1"/>
</dbReference>
<keyword evidence="2" id="KW-0732">Signal</keyword>
<evidence type="ECO:0000313" key="3">
    <source>
        <dbReference type="EMBL" id="SEM85739.1"/>
    </source>
</evidence>
<organism evidence="3 4">
    <name type="scientific">Palleronia pelagia</name>
    <dbReference type="NCBI Taxonomy" id="387096"/>
    <lineage>
        <taxon>Bacteria</taxon>
        <taxon>Pseudomonadati</taxon>
        <taxon>Pseudomonadota</taxon>
        <taxon>Alphaproteobacteria</taxon>
        <taxon>Rhodobacterales</taxon>
        <taxon>Roseobacteraceae</taxon>
        <taxon>Palleronia</taxon>
    </lineage>
</organism>
<dbReference type="Proteomes" id="UP000199372">
    <property type="component" value="Unassembled WGS sequence"/>
</dbReference>
<gene>
    <name evidence="3" type="ORF">SAMN04488011_101707</name>
</gene>
<proteinExistence type="predicted"/>
<feature type="signal peptide" evidence="2">
    <location>
        <begin position="1"/>
        <end position="22"/>
    </location>
</feature>
<dbReference type="InterPro" id="IPR038696">
    <property type="entry name" value="IalB_sf"/>
</dbReference>